<feature type="signal peptide" evidence="1">
    <location>
        <begin position="1"/>
        <end position="22"/>
    </location>
</feature>
<evidence type="ECO:0000256" key="1">
    <source>
        <dbReference type="SAM" id="SignalP"/>
    </source>
</evidence>
<name>A0A061I0D7_CRIGR</name>
<gene>
    <name evidence="2" type="ORF">H671_5g14811</name>
</gene>
<evidence type="ECO:0000313" key="2">
    <source>
        <dbReference type="EMBL" id="ERE72714.1"/>
    </source>
</evidence>
<dbReference type="Proteomes" id="UP000030759">
    <property type="component" value="Unassembled WGS sequence"/>
</dbReference>
<accession>A0A061I0D7</accession>
<dbReference type="EMBL" id="KE680292">
    <property type="protein sequence ID" value="ERE72714.1"/>
    <property type="molecule type" value="Genomic_DNA"/>
</dbReference>
<dbReference type="AlphaFoldDB" id="A0A061I0D7"/>
<evidence type="ECO:0000313" key="3">
    <source>
        <dbReference type="Proteomes" id="UP000030759"/>
    </source>
</evidence>
<organism evidence="2 3">
    <name type="scientific">Cricetulus griseus</name>
    <name type="common">Chinese hamster</name>
    <name type="synonym">Cricetulus barabensis griseus</name>
    <dbReference type="NCBI Taxonomy" id="10029"/>
    <lineage>
        <taxon>Eukaryota</taxon>
        <taxon>Metazoa</taxon>
        <taxon>Chordata</taxon>
        <taxon>Craniata</taxon>
        <taxon>Vertebrata</taxon>
        <taxon>Euteleostomi</taxon>
        <taxon>Mammalia</taxon>
        <taxon>Eutheria</taxon>
        <taxon>Euarchontoglires</taxon>
        <taxon>Glires</taxon>
        <taxon>Rodentia</taxon>
        <taxon>Myomorpha</taxon>
        <taxon>Muroidea</taxon>
        <taxon>Cricetidae</taxon>
        <taxon>Cricetinae</taxon>
        <taxon>Cricetulus</taxon>
    </lineage>
</organism>
<sequence length="78" mass="8823">MAEFRSLLVLLILSMRRHRKQPYIIDDDENIHENIFCGIVQCHLDLTAWTQQDDGKAEDEGLIVFVSPAVAIPTTTAV</sequence>
<feature type="chain" id="PRO_5001600414" evidence="1">
    <location>
        <begin position="23"/>
        <end position="78"/>
    </location>
</feature>
<reference evidence="3" key="1">
    <citation type="journal article" date="2013" name="Nat. Biotechnol.">
        <title>Chinese hamster genome sequenced from sorted chromosomes.</title>
        <authorList>
            <person name="Brinkrolf K."/>
            <person name="Rupp O."/>
            <person name="Laux H."/>
            <person name="Kollin F."/>
            <person name="Ernst W."/>
            <person name="Linke B."/>
            <person name="Kofler R."/>
            <person name="Romand S."/>
            <person name="Hesse F."/>
            <person name="Budach W.E."/>
            <person name="Galosy S."/>
            <person name="Muller D."/>
            <person name="Noll T."/>
            <person name="Wienberg J."/>
            <person name="Jostock T."/>
            <person name="Leonard M."/>
            <person name="Grillari J."/>
            <person name="Tauch A."/>
            <person name="Goesmann A."/>
            <person name="Helk B."/>
            <person name="Mott J.E."/>
            <person name="Puhler A."/>
            <person name="Borth N."/>
        </authorList>
    </citation>
    <scope>NUCLEOTIDE SEQUENCE [LARGE SCALE GENOMIC DNA]</scope>
    <source>
        <strain evidence="3">17A/GY</strain>
    </source>
</reference>
<proteinExistence type="predicted"/>
<protein>
    <submittedName>
        <fullName evidence="2">Cadherin-20</fullName>
    </submittedName>
</protein>
<keyword evidence="1" id="KW-0732">Signal</keyword>